<evidence type="ECO:0000313" key="3">
    <source>
        <dbReference type="EMBL" id="ADY62118.1"/>
    </source>
</evidence>
<keyword evidence="1" id="KW-0472">Membrane</keyword>
<dbReference type="OrthoDB" id="210498at2"/>
<proteinExistence type="predicted"/>
<gene>
    <name evidence="3" type="ordered locus">Plabr_4547</name>
</gene>
<dbReference type="Pfam" id="PF07596">
    <property type="entry name" value="SBP_bac_10"/>
    <property type="match status" value="1"/>
</dbReference>
<dbReference type="STRING" id="756272.Plabr_4547"/>
<reference evidence="4" key="1">
    <citation type="submission" date="2011-02" db="EMBL/GenBank/DDBJ databases">
        <title>The complete genome of Planctomyces brasiliensis DSM 5305.</title>
        <authorList>
            <person name="Lucas S."/>
            <person name="Copeland A."/>
            <person name="Lapidus A."/>
            <person name="Bruce D."/>
            <person name="Goodwin L."/>
            <person name="Pitluck S."/>
            <person name="Kyrpides N."/>
            <person name="Mavromatis K."/>
            <person name="Pagani I."/>
            <person name="Ivanova N."/>
            <person name="Ovchinnikova G."/>
            <person name="Lu M."/>
            <person name="Detter J.C."/>
            <person name="Han C."/>
            <person name="Land M."/>
            <person name="Hauser L."/>
            <person name="Markowitz V."/>
            <person name="Cheng J.-F."/>
            <person name="Hugenholtz P."/>
            <person name="Woyke T."/>
            <person name="Wu D."/>
            <person name="Tindall B."/>
            <person name="Pomrenke H.G."/>
            <person name="Brambilla E."/>
            <person name="Klenk H.-P."/>
            <person name="Eisen J.A."/>
        </authorList>
    </citation>
    <scope>NUCLEOTIDE SEQUENCE [LARGE SCALE GENOMIC DNA]</scope>
    <source>
        <strain evidence="4">ATCC 49424 / DSM 5305 / JCM 21570 / NBRC 103401 / IFAM 1448</strain>
    </source>
</reference>
<dbReference type="Proteomes" id="UP000006860">
    <property type="component" value="Chromosome"/>
</dbReference>
<accession>F0SMD9</accession>
<dbReference type="Pfam" id="PF07963">
    <property type="entry name" value="N_methyl"/>
    <property type="match status" value="1"/>
</dbReference>
<keyword evidence="4" id="KW-1185">Reference proteome</keyword>
<dbReference type="SUPFAM" id="SSF54523">
    <property type="entry name" value="Pili subunits"/>
    <property type="match status" value="1"/>
</dbReference>
<dbReference type="InterPro" id="IPR027558">
    <property type="entry name" value="Pre_pil_HX9DG_C"/>
</dbReference>
<dbReference type="InterPro" id="IPR012902">
    <property type="entry name" value="N_methyl_site"/>
</dbReference>
<dbReference type="NCBIfam" id="TIGR02532">
    <property type="entry name" value="IV_pilin_GFxxxE"/>
    <property type="match status" value="1"/>
</dbReference>
<dbReference type="EMBL" id="CP002546">
    <property type="protein sequence ID" value="ADY62118.1"/>
    <property type="molecule type" value="Genomic_DNA"/>
</dbReference>
<sequence length="302" mass="33065">MPSSPKRQAFTLIELLVVIAIIAILVALLLPAVQQAREAARRSSCKNNLKQLALAIHNYHDVHGVIPPGYYAGVNEIGTSWNYRRISWMPSVLPYLEQSALYESVMEDRENQVNSWQYADCNVVVPSLSCPSDPNSGKVSPRGFHGNYLLSHGGHSLDPANDGDRNGQGVAYVESRVRFADITDGTSNVALAGEILLVQDPDDRRGAYFMTGWNSANATVALRDTPNSPLPDTGRNTIIKDVPFAPAVHATTWFRTNARSQHKGGAQFALADGSVRFVSENIDLTTYRNLGNRDDGQVLGEF</sequence>
<name>F0SMD9_RUBBR</name>
<feature type="domain" description="DUF1559" evidence="2">
    <location>
        <begin position="34"/>
        <end position="284"/>
    </location>
</feature>
<dbReference type="RefSeq" id="WP_013630822.1">
    <property type="nucleotide sequence ID" value="NC_015174.1"/>
</dbReference>
<dbReference type="InterPro" id="IPR011453">
    <property type="entry name" value="DUF1559"/>
</dbReference>
<keyword evidence="1" id="KW-1133">Transmembrane helix</keyword>
<protein>
    <recommendedName>
        <fullName evidence="2">DUF1559 domain-containing protein</fullName>
    </recommendedName>
</protein>
<dbReference type="KEGG" id="pbs:Plabr_4547"/>
<dbReference type="AlphaFoldDB" id="F0SMD9"/>
<dbReference type="PANTHER" id="PTHR30093:SF2">
    <property type="entry name" value="TYPE II SECRETION SYSTEM PROTEIN H"/>
    <property type="match status" value="1"/>
</dbReference>
<evidence type="ECO:0000259" key="2">
    <source>
        <dbReference type="Pfam" id="PF07596"/>
    </source>
</evidence>
<dbReference type="InterPro" id="IPR045584">
    <property type="entry name" value="Pilin-like"/>
</dbReference>
<dbReference type="PANTHER" id="PTHR30093">
    <property type="entry name" value="GENERAL SECRETION PATHWAY PROTEIN G"/>
    <property type="match status" value="1"/>
</dbReference>
<feature type="transmembrane region" description="Helical" evidence="1">
    <location>
        <begin position="12"/>
        <end position="33"/>
    </location>
</feature>
<evidence type="ECO:0000313" key="4">
    <source>
        <dbReference type="Proteomes" id="UP000006860"/>
    </source>
</evidence>
<evidence type="ECO:0000256" key="1">
    <source>
        <dbReference type="SAM" id="Phobius"/>
    </source>
</evidence>
<keyword evidence="1" id="KW-0812">Transmembrane</keyword>
<organism evidence="3 4">
    <name type="scientific">Rubinisphaera brasiliensis (strain ATCC 49424 / DSM 5305 / JCM 21570 / IAM 15109 / NBRC 103401 / IFAM 1448)</name>
    <name type="common">Planctomyces brasiliensis</name>
    <dbReference type="NCBI Taxonomy" id="756272"/>
    <lineage>
        <taxon>Bacteria</taxon>
        <taxon>Pseudomonadati</taxon>
        <taxon>Planctomycetota</taxon>
        <taxon>Planctomycetia</taxon>
        <taxon>Planctomycetales</taxon>
        <taxon>Planctomycetaceae</taxon>
        <taxon>Rubinisphaera</taxon>
    </lineage>
</organism>
<dbReference type="Gene3D" id="3.30.700.10">
    <property type="entry name" value="Glycoprotein, Type 4 Pilin"/>
    <property type="match status" value="1"/>
</dbReference>
<dbReference type="HOGENOM" id="CLU_041661_0_0_0"/>
<dbReference type="eggNOG" id="COG2165">
    <property type="taxonomic scope" value="Bacteria"/>
</dbReference>
<dbReference type="NCBIfam" id="TIGR04294">
    <property type="entry name" value="pre_pil_HX9DG"/>
    <property type="match status" value="1"/>
</dbReference>